<protein>
    <submittedName>
        <fullName evidence="3">Invertase/pectin methylesterase inhibitor family protein</fullName>
    </submittedName>
</protein>
<dbReference type="SUPFAM" id="SSF101148">
    <property type="entry name" value="Plant invertase/pectin methylesterase inhibitor"/>
    <property type="match status" value="1"/>
</dbReference>
<dbReference type="AlphaFoldDB" id="A0AAD7Q188"/>
<feature type="chain" id="PRO_5042258953" evidence="1">
    <location>
        <begin position="25"/>
        <end position="89"/>
    </location>
</feature>
<evidence type="ECO:0000259" key="2">
    <source>
        <dbReference type="Pfam" id="PF04043"/>
    </source>
</evidence>
<reference evidence="3" key="1">
    <citation type="journal article" date="2023" name="Science">
        <title>Elucidation of the pathway for biosynthesis of saponin adjuvants from the soapbark tree.</title>
        <authorList>
            <person name="Reed J."/>
            <person name="Orme A."/>
            <person name="El-Demerdash A."/>
            <person name="Owen C."/>
            <person name="Martin L.B.B."/>
            <person name="Misra R.C."/>
            <person name="Kikuchi S."/>
            <person name="Rejzek M."/>
            <person name="Martin A.C."/>
            <person name="Harkess A."/>
            <person name="Leebens-Mack J."/>
            <person name="Louveau T."/>
            <person name="Stephenson M.J."/>
            <person name="Osbourn A."/>
        </authorList>
    </citation>
    <scope>NUCLEOTIDE SEQUENCE</scope>
    <source>
        <strain evidence="3">S10</strain>
    </source>
</reference>
<comment type="caution">
    <text evidence="3">The sequence shown here is derived from an EMBL/GenBank/DDBJ whole genome shotgun (WGS) entry which is preliminary data.</text>
</comment>
<dbReference type="KEGG" id="qsa:O6P43_010776"/>
<sequence length="89" mass="9496">MASLILLLGFMLLAFLTNIGQVVCGSGNNYVRDACSVTRYKDLCMHSLASFSDEAKSSPSKWARAGVSVTISEVKIVAAELIKLKISGV</sequence>
<feature type="domain" description="Pectinesterase inhibitor" evidence="2">
    <location>
        <begin position="29"/>
        <end position="84"/>
    </location>
</feature>
<dbReference type="InterPro" id="IPR006501">
    <property type="entry name" value="Pectinesterase_inhib_dom"/>
</dbReference>
<evidence type="ECO:0000313" key="3">
    <source>
        <dbReference type="EMBL" id="KAJ7972965.1"/>
    </source>
</evidence>
<name>A0AAD7Q188_QUISA</name>
<dbReference type="NCBIfam" id="TIGR01614">
    <property type="entry name" value="PME_inhib"/>
    <property type="match status" value="1"/>
</dbReference>
<evidence type="ECO:0000256" key="1">
    <source>
        <dbReference type="SAM" id="SignalP"/>
    </source>
</evidence>
<gene>
    <name evidence="3" type="ORF">O6P43_010776</name>
</gene>
<keyword evidence="1" id="KW-0732">Signal</keyword>
<keyword evidence="4" id="KW-1185">Reference proteome</keyword>
<evidence type="ECO:0000313" key="4">
    <source>
        <dbReference type="Proteomes" id="UP001163823"/>
    </source>
</evidence>
<organism evidence="3 4">
    <name type="scientific">Quillaja saponaria</name>
    <name type="common">Soap bark tree</name>
    <dbReference type="NCBI Taxonomy" id="32244"/>
    <lineage>
        <taxon>Eukaryota</taxon>
        <taxon>Viridiplantae</taxon>
        <taxon>Streptophyta</taxon>
        <taxon>Embryophyta</taxon>
        <taxon>Tracheophyta</taxon>
        <taxon>Spermatophyta</taxon>
        <taxon>Magnoliopsida</taxon>
        <taxon>eudicotyledons</taxon>
        <taxon>Gunneridae</taxon>
        <taxon>Pentapetalae</taxon>
        <taxon>rosids</taxon>
        <taxon>fabids</taxon>
        <taxon>Fabales</taxon>
        <taxon>Quillajaceae</taxon>
        <taxon>Quillaja</taxon>
    </lineage>
</organism>
<dbReference type="Gene3D" id="1.20.140.40">
    <property type="entry name" value="Invertase/pectin methylesterase inhibitor family protein"/>
    <property type="match status" value="1"/>
</dbReference>
<accession>A0AAD7Q188</accession>
<dbReference type="Proteomes" id="UP001163823">
    <property type="component" value="Chromosome 4"/>
</dbReference>
<dbReference type="EMBL" id="JARAOO010000004">
    <property type="protein sequence ID" value="KAJ7972965.1"/>
    <property type="molecule type" value="Genomic_DNA"/>
</dbReference>
<dbReference type="InterPro" id="IPR035513">
    <property type="entry name" value="Invertase/methylesterase_inhib"/>
</dbReference>
<dbReference type="GO" id="GO:0004857">
    <property type="term" value="F:enzyme inhibitor activity"/>
    <property type="evidence" value="ECO:0007669"/>
    <property type="project" value="InterPro"/>
</dbReference>
<feature type="signal peptide" evidence="1">
    <location>
        <begin position="1"/>
        <end position="24"/>
    </location>
</feature>
<dbReference type="Pfam" id="PF04043">
    <property type="entry name" value="PMEI"/>
    <property type="match status" value="1"/>
</dbReference>
<proteinExistence type="predicted"/>